<gene>
    <name evidence="1" type="ORF">GCM10009765_44170</name>
</gene>
<accession>A0ABP4TM39</accession>
<organism evidence="1 2">
    <name type="scientific">Fodinicola feengrottensis</name>
    <dbReference type="NCBI Taxonomy" id="435914"/>
    <lineage>
        <taxon>Bacteria</taxon>
        <taxon>Bacillati</taxon>
        <taxon>Actinomycetota</taxon>
        <taxon>Actinomycetes</taxon>
        <taxon>Mycobacteriales</taxon>
        <taxon>Fodinicola</taxon>
    </lineage>
</organism>
<dbReference type="RefSeq" id="WP_163569964.1">
    <property type="nucleotide sequence ID" value="NZ_BAAANY010000017.1"/>
</dbReference>
<keyword evidence="2" id="KW-1185">Reference proteome</keyword>
<name>A0ABP4TM39_9ACTN</name>
<evidence type="ECO:0000313" key="1">
    <source>
        <dbReference type="EMBL" id="GAA1689996.1"/>
    </source>
</evidence>
<reference evidence="2" key="1">
    <citation type="journal article" date="2019" name="Int. J. Syst. Evol. Microbiol.">
        <title>The Global Catalogue of Microorganisms (GCM) 10K type strain sequencing project: providing services to taxonomists for standard genome sequencing and annotation.</title>
        <authorList>
            <consortium name="The Broad Institute Genomics Platform"/>
            <consortium name="The Broad Institute Genome Sequencing Center for Infectious Disease"/>
            <person name="Wu L."/>
            <person name="Ma J."/>
        </authorList>
    </citation>
    <scope>NUCLEOTIDE SEQUENCE [LARGE SCALE GENOMIC DNA]</scope>
    <source>
        <strain evidence="2">JCM 14718</strain>
    </source>
</reference>
<dbReference type="InterPro" id="IPR036259">
    <property type="entry name" value="MFS_trans_sf"/>
</dbReference>
<proteinExistence type="predicted"/>
<dbReference type="SUPFAM" id="SSF103473">
    <property type="entry name" value="MFS general substrate transporter"/>
    <property type="match status" value="1"/>
</dbReference>
<protein>
    <recommendedName>
        <fullName evidence="3">MFS transporter</fullName>
    </recommendedName>
</protein>
<evidence type="ECO:0008006" key="3">
    <source>
        <dbReference type="Google" id="ProtNLM"/>
    </source>
</evidence>
<dbReference type="EMBL" id="BAAANY010000017">
    <property type="protein sequence ID" value="GAA1689996.1"/>
    <property type="molecule type" value="Genomic_DNA"/>
</dbReference>
<dbReference type="Proteomes" id="UP001500618">
    <property type="component" value="Unassembled WGS sequence"/>
</dbReference>
<comment type="caution">
    <text evidence="1">The sequence shown here is derived from an EMBL/GenBank/DDBJ whole genome shotgun (WGS) entry which is preliminary data.</text>
</comment>
<evidence type="ECO:0000313" key="2">
    <source>
        <dbReference type="Proteomes" id="UP001500618"/>
    </source>
</evidence>
<sequence length="119" mass="13030">MLLALVVVAAHPTARAVIYVVALPKAAVGTFFEPAGMALLQVIVHAKDQGRANSLSQTSTVVGELAGTTLAAFSWPTLHTYWITFIITPRSTSLSRRSTICRTLSWRLETDTVKREYIE</sequence>